<gene>
    <name evidence="3" type="ORF">CFD26_107465</name>
</gene>
<dbReference type="InterPro" id="IPR021848">
    <property type="entry name" value="HODM_asu-like"/>
</dbReference>
<feature type="compositionally biased region" description="Basic and acidic residues" evidence="1">
    <location>
        <begin position="11"/>
        <end position="22"/>
    </location>
</feature>
<dbReference type="Pfam" id="PF11927">
    <property type="entry name" value="HODM_asu-like"/>
    <property type="match status" value="1"/>
</dbReference>
<evidence type="ECO:0000256" key="1">
    <source>
        <dbReference type="SAM" id="MobiDB-lite"/>
    </source>
</evidence>
<feature type="transmembrane region" description="Helical" evidence="2">
    <location>
        <begin position="170"/>
        <end position="188"/>
    </location>
</feature>
<keyword evidence="2" id="KW-0812">Transmembrane</keyword>
<dbReference type="STRING" id="1245748.A0A3R7FWI9"/>
<keyword evidence="2" id="KW-1133">Transmembrane helix</keyword>
<dbReference type="AlphaFoldDB" id="A0A3R7FWI9"/>
<evidence type="ECO:0000313" key="3">
    <source>
        <dbReference type="EMBL" id="RLL99844.1"/>
    </source>
</evidence>
<feature type="transmembrane region" description="Helical" evidence="2">
    <location>
        <begin position="56"/>
        <end position="79"/>
    </location>
</feature>
<protein>
    <submittedName>
        <fullName evidence="3">Uncharacterized protein</fullName>
    </submittedName>
</protein>
<reference evidence="3 4" key="1">
    <citation type="submission" date="2018-08" db="EMBL/GenBank/DDBJ databases">
        <title>Draft genome sequences of two Aspergillus turcosus clinical strains isolated from bronchoalveolar lavage fluid: one azole-susceptible and the other azole-resistant.</title>
        <authorList>
            <person name="Parent-Michaud M."/>
            <person name="Dufresne P.J."/>
            <person name="Fournier E."/>
            <person name="Martineau C."/>
            <person name="Moreira S."/>
            <person name="Perkins V."/>
            <person name="De Repentigny L."/>
            <person name="Dufresne S.F."/>
        </authorList>
    </citation>
    <scope>NUCLEOTIDE SEQUENCE [LARGE SCALE GENOMIC DNA]</scope>
    <source>
        <strain evidence="3">HMR AF 1038</strain>
    </source>
</reference>
<dbReference type="OrthoDB" id="5043642at2759"/>
<accession>A0A3R7FWI9</accession>
<proteinExistence type="predicted"/>
<dbReference type="EMBL" id="NIDN02000024">
    <property type="protein sequence ID" value="RLL99844.1"/>
    <property type="molecule type" value="Genomic_DNA"/>
</dbReference>
<keyword evidence="2" id="KW-0472">Membrane</keyword>
<sequence>MLPPDDPTYEEQLHQRNSKESHGVVLHPPPEPNLRRELGRSDLRTPPSSPFLRPHVFLGIITIFPWAALIVFDVLLYIWRMGAYEFPVIGGRARGMQRPRAPTLNVNVGERSEVPRRVFGLGAAVNTGGGGEVGEQVEVKRRERVVTDTDGMSTRFQAYLEPWTFHLERTHPSIILLLVLGIWIFVYWNRKTVPSKHDSPSGEEQGYGYPPITPLPTFNWETTNPLALRPFKPKYHLTMGLSTISISDLIPMDKTYKERMALRASLLEEYRHVVLGVHDAADADPDPRIRQAVGELYAFIMGTYLPSRYPTMFSLSHSNKSVVLENKVTGETYPVDMDEGEGQGQPILKALEILGQTVDEDFLILLPERTRTPHEAHRNDIPKGEEKYFLAAYTTYFPSGFDPRTKLGLRLAAIHGPVPGYQDKLERSMDRFFARVEVGKVVARVNWSITTETGLFAAFGGVHGETSTSTTGGEEIESAAAGSEEIEAGMLDVDSTVLRCERQTLHRLPQTKALVFAFHTYTYPLQTIKDEGLGEELATAIDGLKAGNVPGMHWYKRGSIWGEAVKHFLRS</sequence>
<name>A0A3R7FWI9_9EURO</name>
<keyword evidence="4" id="KW-1185">Reference proteome</keyword>
<evidence type="ECO:0000313" key="4">
    <source>
        <dbReference type="Proteomes" id="UP000215289"/>
    </source>
</evidence>
<evidence type="ECO:0000256" key="2">
    <source>
        <dbReference type="SAM" id="Phobius"/>
    </source>
</evidence>
<organism evidence="3 4">
    <name type="scientific">Aspergillus turcosus</name>
    <dbReference type="NCBI Taxonomy" id="1245748"/>
    <lineage>
        <taxon>Eukaryota</taxon>
        <taxon>Fungi</taxon>
        <taxon>Dikarya</taxon>
        <taxon>Ascomycota</taxon>
        <taxon>Pezizomycotina</taxon>
        <taxon>Eurotiomycetes</taxon>
        <taxon>Eurotiomycetidae</taxon>
        <taxon>Eurotiales</taxon>
        <taxon>Aspergillaceae</taxon>
        <taxon>Aspergillus</taxon>
        <taxon>Aspergillus subgen. Fumigati</taxon>
    </lineage>
</organism>
<dbReference type="Proteomes" id="UP000215289">
    <property type="component" value="Unassembled WGS sequence"/>
</dbReference>
<feature type="compositionally biased region" description="Basic and acidic residues" evidence="1">
    <location>
        <begin position="33"/>
        <end position="42"/>
    </location>
</feature>
<feature type="region of interest" description="Disordered" evidence="1">
    <location>
        <begin position="1"/>
        <end position="42"/>
    </location>
</feature>
<comment type="caution">
    <text evidence="3">The sequence shown here is derived from an EMBL/GenBank/DDBJ whole genome shotgun (WGS) entry which is preliminary data.</text>
</comment>